<evidence type="ECO:0008006" key="3">
    <source>
        <dbReference type="Google" id="ProtNLM"/>
    </source>
</evidence>
<dbReference type="EMBL" id="JBBEUB010000002">
    <property type="protein sequence ID" value="MEJ2902318.1"/>
    <property type="molecule type" value="Genomic_DNA"/>
</dbReference>
<reference evidence="1 2" key="1">
    <citation type="submission" date="2024-03" db="EMBL/GenBank/DDBJ databases">
        <title>Sequence of Lycoming College Course Isolates.</title>
        <authorList>
            <person name="Plotts O."/>
            <person name="Newman J."/>
        </authorList>
    </citation>
    <scope>NUCLEOTIDE SEQUENCE [LARGE SCALE GENOMIC DNA]</scope>
    <source>
        <strain evidence="1 2">CJB-3</strain>
    </source>
</reference>
<dbReference type="RefSeq" id="WP_172662697.1">
    <property type="nucleotide sequence ID" value="NZ_JABMKW010000020.1"/>
</dbReference>
<evidence type="ECO:0000313" key="2">
    <source>
        <dbReference type="Proteomes" id="UP001378956"/>
    </source>
</evidence>
<dbReference type="Proteomes" id="UP001378956">
    <property type="component" value="Unassembled WGS sequence"/>
</dbReference>
<gene>
    <name evidence="1" type="ORF">WAE58_07770</name>
</gene>
<evidence type="ECO:0000313" key="1">
    <source>
        <dbReference type="EMBL" id="MEJ2902318.1"/>
    </source>
</evidence>
<sequence>MKLSTLKTNLFLTRCIVITSMFITFNCISSNVVGQELKFQTPSPLSTKKEKADKKITIQFTLEKATKDTKISYKVLKDKSSAIDRDYTLADGEVTVKSADKYKDEVEVTIKAQKFTEALRELYINFTYKDDKGKDQSTEFVVNIFDANDGSADEPQYTASEEEKTRHVGIEFYTGGSLDFYNNLKFQKISGELFIYANDITGPDDRLGGFLGIANFQNFTRDSSNVNVRPQYIQIDTGKYIPGKTKYRRNIFIDHLKVHTSQWSYYFNPTFRLNNNRSDFFNIYLSFRMEALVVSTTRSFDTDTLPSDTSALALTDPVFQSGKGFLLQNTTDTQTSGYFSFGLPMFLNAKNKVKIYLDPNLGVANYNLAYYRPREGQRGMIKNVLSEKKAFYLVRARISEQYSGLGVTIGGEIRGFLKDYAPSINAYLGIKANIAGLFSKN</sequence>
<comment type="caution">
    <text evidence="1">The sequence shown here is derived from an EMBL/GenBank/DDBJ whole genome shotgun (WGS) entry which is preliminary data.</text>
</comment>
<organism evidence="1 2">
    <name type="scientific">Pedobacter panaciterrae</name>
    <dbReference type="NCBI Taxonomy" id="363849"/>
    <lineage>
        <taxon>Bacteria</taxon>
        <taxon>Pseudomonadati</taxon>
        <taxon>Bacteroidota</taxon>
        <taxon>Sphingobacteriia</taxon>
        <taxon>Sphingobacteriales</taxon>
        <taxon>Sphingobacteriaceae</taxon>
        <taxon>Pedobacter</taxon>
    </lineage>
</organism>
<accession>A0ABU8NKC6</accession>
<protein>
    <recommendedName>
        <fullName evidence="3">Calx-beta domain-containing protein</fullName>
    </recommendedName>
</protein>
<name>A0ABU8NKC6_9SPHI</name>
<proteinExistence type="predicted"/>
<keyword evidence="2" id="KW-1185">Reference proteome</keyword>